<dbReference type="PANTHER" id="PTHR33112">
    <property type="entry name" value="DOMAIN PROTEIN, PUTATIVE-RELATED"/>
    <property type="match status" value="1"/>
</dbReference>
<dbReference type="GeneID" id="27712620"/>
<dbReference type="Pfam" id="PF06985">
    <property type="entry name" value="HET"/>
    <property type="match status" value="1"/>
</dbReference>
<sequence length="542" mass="61377">MDFTVATSPQESSEGSCQWGVLQQQSLEDLEASGFCYPADTKPRQFRFIDAHAFVHDRRLDIVYATTPTQFKYCAISYVWHGLRPFSRRNAVFNIKHIRDADPVNIDILDHACELTIRKGGRYLWLDLVSIIQQSEDDKNWQIQQMAEVYRHCICCIVLPGGLQRLARLRSREPTPWMTRHWTFQEAALPPDAQCLFHWNLGSGFISGWIRITKLTDLLKMNLSNTEVGQNFVSDSGSSFVLSLSSTMRLADGVLGPSRMRNTLLAAMGTDRDLRENAIWGTIFLRSGTIPADAIFSTMGLLGINLEPLTNFTGPNGRLAATIRLAQEYLKRNGKAHWLSLVVTRVLDPQLRQILYYHPKNWASRSTGMWPILDRRMCTIPHEVQGQLDPYGGQVSIGTLAIASRTGWFGTSIRLANPPTGTLDDAGYLEINVPSMLLLAGSSRPWRYEDIVHDDPNIPDTYLPDSKDYWLIVLGSVLETHEHEAYQNIVEGEVGFVLDEHGTDRWHIVKVVVLSQPDRYRHLLRNRSFAIGGPEPINDLFT</sequence>
<dbReference type="VEuPathDB" id="FungiDB:Z520_06874"/>
<gene>
    <name evidence="2" type="ORF">Z520_06874</name>
</gene>
<dbReference type="STRING" id="1442371.A0A0D2JVD1"/>
<feature type="domain" description="Heterokaryon incompatibility" evidence="1">
    <location>
        <begin position="73"/>
        <end position="161"/>
    </location>
</feature>
<evidence type="ECO:0000259" key="1">
    <source>
        <dbReference type="Pfam" id="PF06985"/>
    </source>
</evidence>
<name>A0A0D2JVD1_9EURO</name>
<organism evidence="2 3">
    <name type="scientific">Fonsecaea multimorphosa CBS 102226</name>
    <dbReference type="NCBI Taxonomy" id="1442371"/>
    <lineage>
        <taxon>Eukaryota</taxon>
        <taxon>Fungi</taxon>
        <taxon>Dikarya</taxon>
        <taxon>Ascomycota</taxon>
        <taxon>Pezizomycotina</taxon>
        <taxon>Eurotiomycetes</taxon>
        <taxon>Chaetothyriomycetidae</taxon>
        <taxon>Chaetothyriales</taxon>
        <taxon>Herpotrichiellaceae</taxon>
        <taxon>Fonsecaea</taxon>
    </lineage>
</organism>
<proteinExistence type="predicted"/>
<dbReference type="OrthoDB" id="674604at2759"/>
<dbReference type="AlphaFoldDB" id="A0A0D2JVD1"/>
<reference evidence="2 3" key="1">
    <citation type="submission" date="2015-01" db="EMBL/GenBank/DDBJ databases">
        <title>The Genome Sequence of Fonsecaea multimorphosa CBS 102226.</title>
        <authorList>
            <consortium name="The Broad Institute Genomics Platform"/>
            <person name="Cuomo C."/>
            <person name="de Hoog S."/>
            <person name="Gorbushina A."/>
            <person name="Stielow B."/>
            <person name="Teixiera M."/>
            <person name="Abouelleil A."/>
            <person name="Chapman S.B."/>
            <person name="Priest M."/>
            <person name="Young S.K."/>
            <person name="Wortman J."/>
            <person name="Nusbaum C."/>
            <person name="Birren B."/>
        </authorList>
    </citation>
    <scope>NUCLEOTIDE SEQUENCE [LARGE SCALE GENOMIC DNA]</scope>
    <source>
        <strain evidence="2 3">CBS 102226</strain>
    </source>
</reference>
<protein>
    <recommendedName>
        <fullName evidence="1">Heterokaryon incompatibility domain-containing protein</fullName>
    </recommendedName>
</protein>
<evidence type="ECO:0000313" key="2">
    <source>
        <dbReference type="EMBL" id="KIX97422.1"/>
    </source>
</evidence>
<accession>A0A0D2JVD1</accession>
<dbReference type="EMBL" id="KN848074">
    <property type="protein sequence ID" value="KIX97422.1"/>
    <property type="molecule type" value="Genomic_DNA"/>
</dbReference>
<dbReference type="InterPro" id="IPR010730">
    <property type="entry name" value="HET"/>
</dbReference>
<dbReference type="Proteomes" id="UP000053411">
    <property type="component" value="Unassembled WGS sequence"/>
</dbReference>
<evidence type="ECO:0000313" key="3">
    <source>
        <dbReference type="Proteomes" id="UP000053411"/>
    </source>
</evidence>
<keyword evidence="3" id="KW-1185">Reference proteome</keyword>
<dbReference type="RefSeq" id="XP_016631545.1">
    <property type="nucleotide sequence ID" value="XM_016777374.1"/>
</dbReference>
<dbReference type="PANTHER" id="PTHR33112:SF14">
    <property type="entry name" value="HETEROKARYON INCOMPATIBILITY DOMAIN-CONTAINING PROTEIN"/>
    <property type="match status" value="1"/>
</dbReference>